<dbReference type="Pfam" id="PF07617">
    <property type="entry name" value="DUF1579"/>
    <property type="match status" value="1"/>
</dbReference>
<organism evidence="1 2">
    <name type="scientific">Chondromyces crocatus</name>
    <dbReference type="NCBI Taxonomy" id="52"/>
    <lineage>
        <taxon>Bacteria</taxon>
        <taxon>Pseudomonadati</taxon>
        <taxon>Myxococcota</taxon>
        <taxon>Polyangia</taxon>
        <taxon>Polyangiales</taxon>
        <taxon>Polyangiaceae</taxon>
        <taxon>Chondromyces</taxon>
    </lineage>
</organism>
<reference evidence="1 2" key="1">
    <citation type="submission" date="2015-07" db="EMBL/GenBank/DDBJ databases">
        <title>Genome analysis of myxobacterium Chondromyces crocatus Cm c5 reveals a high potential for natural compound synthesis and the genetic basis for the loss of fruiting body formation.</title>
        <authorList>
            <person name="Zaburannyi N."/>
            <person name="Bunk B."/>
            <person name="Maier J."/>
            <person name="Overmann J."/>
            <person name="Mueller R."/>
        </authorList>
    </citation>
    <scope>NUCLEOTIDE SEQUENCE [LARGE SCALE GENOMIC DNA]</scope>
    <source>
        <strain evidence="1 2">Cm c5</strain>
    </source>
</reference>
<name>A0A0K1ES94_CHOCO</name>
<dbReference type="AlphaFoldDB" id="A0A0K1ES94"/>
<dbReference type="InterPro" id="IPR011473">
    <property type="entry name" value="DUF1579"/>
</dbReference>
<dbReference type="Proteomes" id="UP000067626">
    <property type="component" value="Chromosome"/>
</dbReference>
<accession>A0A0K1ES94</accession>
<dbReference type="OrthoDB" id="277821at2"/>
<protein>
    <recommendedName>
        <fullName evidence="3">DUF1579 domain-containing protein</fullName>
    </recommendedName>
</protein>
<dbReference type="KEGG" id="ccro:CMC5_077200"/>
<proteinExistence type="predicted"/>
<evidence type="ECO:0000313" key="2">
    <source>
        <dbReference type="Proteomes" id="UP000067626"/>
    </source>
</evidence>
<gene>
    <name evidence="1" type="ORF">CMC5_077200</name>
</gene>
<dbReference type="STRING" id="52.CMC5_077200"/>
<dbReference type="RefSeq" id="WP_050434949.1">
    <property type="nucleotide sequence ID" value="NZ_CP012159.1"/>
</dbReference>
<keyword evidence="2" id="KW-1185">Reference proteome</keyword>
<evidence type="ECO:0000313" key="1">
    <source>
        <dbReference type="EMBL" id="AKT43488.1"/>
    </source>
</evidence>
<sequence>MSKLTLEESQAERGAHHRLALMVGEWEGTTRVWFQPDEVADESPCRGTIRSALGGRFVVHEYEGAFQGKPLSGIAIHGAHLDEARYETAWVDSMHNGTAIMFSVGEAGSTSGDFRVLGSYGDGQGNRYGWRTEITVDGPDRLVITHFNVLPDGTEAKGMETDYRRRAPATG</sequence>
<evidence type="ECO:0008006" key="3">
    <source>
        <dbReference type="Google" id="ProtNLM"/>
    </source>
</evidence>
<dbReference type="EMBL" id="CP012159">
    <property type="protein sequence ID" value="AKT43488.1"/>
    <property type="molecule type" value="Genomic_DNA"/>
</dbReference>